<evidence type="ECO:0000313" key="1">
    <source>
        <dbReference type="EMBL" id="CAD6499091.1"/>
    </source>
</evidence>
<organism evidence="1 2">
    <name type="scientific">Blumeria graminis f. sp. triticale</name>
    <dbReference type="NCBI Taxonomy" id="1689686"/>
    <lineage>
        <taxon>Eukaryota</taxon>
        <taxon>Fungi</taxon>
        <taxon>Dikarya</taxon>
        <taxon>Ascomycota</taxon>
        <taxon>Pezizomycotina</taxon>
        <taxon>Leotiomycetes</taxon>
        <taxon>Erysiphales</taxon>
        <taxon>Erysiphaceae</taxon>
        <taxon>Blumeria</taxon>
    </lineage>
</organism>
<protein>
    <submittedName>
        <fullName evidence="1">BgTH12-04743</fullName>
    </submittedName>
</protein>
<name>A0A9W4DGI6_BLUGR</name>
<sequence>MSSPIVKQIYLRT</sequence>
<accession>A0A9W4DGI6</accession>
<dbReference type="EMBL" id="CAJHIT010000001">
    <property type="protein sequence ID" value="CAD6499091.1"/>
    <property type="molecule type" value="Genomic_DNA"/>
</dbReference>
<proteinExistence type="predicted"/>
<comment type="caution">
    <text evidence="1">The sequence shown here is derived from an EMBL/GenBank/DDBJ whole genome shotgun (WGS) entry which is preliminary data.</text>
</comment>
<reference evidence="1" key="1">
    <citation type="submission" date="2020-10" db="EMBL/GenBank/DDBJ databases">
        <authorList>
            <person name="Muller C M."/>
        </authorList>
    </citation>
    <scope>NUCLEOTIDE SEQUENCE</scope>
    <source>
        <strain evidence="1">THUN-12</strain>
    </source>
</reference>
<gene>
    <name evidence="1" type="ORF">BGTH12_LOCUS449</name>
</gene>
<dbReference type="Proteomes" id="UP000683417">
    <property type="component" value="Unassembled WGS sequence"/>
</dbReference>
<evidence type="ECO:0000313" key="2">
    <source>
        <dbReference type="Proteomes" id="UP000683417"/>
    </source>
</evidence>